<keyword evidence="1 2" id="KW-0732">Signal</keyword>
<dbReference type="InterPro" id="IPR018466">
    <property type="entry name" value="Kre9/Knh1-like_N"/>
</dbReference>
<evidence type="ECO:0000256" key="1">
    <source>
        <dbReference type="ARBA" id="ARBA00022729"/>
    </source>
</evidence>
<evidence type="ECO:0000313" key="7">
    <source>
        <dbReference type="Proteomes" id="UP000814176"/>
    </source>
</evidence>
<evidence type="ECO:0000313" key="6">
    <source>
        <dbReference type="Proteomes" id="UP000298390"/>
    </source>
</evidence>
<reference evidence="4 7" key="2">
    <citation type="journal article" date="2021" name="Environ. Microbiol.">
        <title>Gene family expansions and transcriptome signatures uncover fungal adaptations to wood decay.</title>
        <authorList>
            <person name="Hage H."/>
            <person name="Miyauchi S."/>
            <person name="Viragh M."/>
            <person name="Drula E."/>
            <person name="Min B."/>
            <person name="Chaduli D."/>
            <person name="Navarro D."/>
            <person name="Favel A."/>
            <person name="Norest M."/>
            <person name="Lesage-Meessen L."/>
            <person name="Balint B."/>
            <person name="Merenyi Z."/>
            <person name="de Eugenio L."/>
            <person name="Morin E."/>
            <person name="Martinez A.T."/>
            <person name="Baldrian P."/>
            <person name="Stursova M."/>
            <person name="Martinez M.J."/>
            <person name="Novotny C."/>
            <person name="Magnuson J.K."/>
            <person name="Spatafora J.W."/>
            <person name="Maurice S."/>
            <person name="Pangilinan J."/>
            <person name="Andreopoulos W."/>
            <person name="LaButti K."/>
            <person name="Hundley H."/>
            <person name="Na H."/>
            <person name="Kuo A."/>
            <person name="Barry K."/>
            <person name="Lipzen A."/>
            <person name="Henrissat B."/>
            <person name="Riley R."/>
            <person name="Ahrendt S."/>
            <person name="Nagy L.G."/>
            <person name="Grigoriev I.V."/>
            <person name="Martin F."/>
            <person name="Rosso M.N."/>
        </authorList>
    </citation>
    <scope>NUCLEOTIDE SEQUENCE [LARGE SCALE GENOMIC DNA]</scope>
    <source>
        <strain evidence="4 7">CIRM-BRFM 1785</strain>
    </source>
</reference>
<gene>
    <name evidence="4" type="ORF">C8Q71DRAFT_853875</name>
    <name evidence="5" type="ORF">EVJ58_g3222</name>
</gene>
<evidence type="ECO:0000313" key="4">
    <source>
        <dbReference type="EMBL" id="KAH9841493.1"/>
    </source>
</evidence>
<protein>
    <recommendedName>
        <fullName evidence="3">Yeast cell wall synthesis Kre9/Knh1-like N-terminal domain-containing protein</fullName>
    </recommendedName>
</protein>
<feature type="signal peptide" evidence="2">
    <location>
        <begin position="1"/>
        <end position="22"/>
    </location>
</feature>
<dbReference type="RefSeq" id="XP_047782792.1">
    <property type="nucleotide sequence ID" value="XM_047926986.1"/>
</dbReference>
<dbReference type="AlphaFoldDB" id="A0A4Y9YR36"/>
<reference evidence="5 6" key="1">
    <citation type="submission" date="2019-01" db="EMBL/GenBank/DDBJ databases">
        <title>Genome sequencing of the rare red list fungi Fomitopsis rosea.</title>
        <authorList>
            <person name="Buettner E."/>
            <person name="Kellner H."/>
        </authorList>
    </citation>
    <scope>NUCLEOTIDE SEQUENCE [LARGE SCALE GENOMIC DNA]</scope>
    <source>
        <strain evidence="5 6">DSM 105464</strain>
    </source>
</reference>
<sequence length="125" mass="13705">MTTKLTTILIFCFTLFIALVSAAPVRRDVWDPRIITPNAETIWLTGQTYNVTWETDDAPVNITNKIGRVVLGKDGIQNQAVLASNFSITLGSIEITVPDDLEPGFDYNIVLFGDSGNSSPQFAIL</sequence>
<dbReference type="Proteomes" id="UP000298390">
    <property type="component" value="Unassembled WGS sequence"/>
</dbReference>
<dbReference type="EMBL" id="SEKV01000128">
    <property type="protein sequence ID" value="TFY63509.1"/>
    <property type="molecule type" value="Genomic_DNA"/>
</dbReference>
<evidence type="ECO:0000259" key="3">
    <source>
        <dbReference type="Pfam" id="PF10342"/>
    </source>
</evidence>
<accession>A0A4Y9YR36</accession>
<dbReference type="Proteomes" id="UP000814176">
    <property type="component" value="Unassembled WGS sequence"/>
</dbReference>
<keyword evidence="7" id="KW-1185">Reference proteome</keyword>
<feature type="domain" description="Yeast cell wall synthesis Kre9/Knh1-like N-terminal" evidence="3">
    <location>
        <begin position="36"/>
        <end position="124"/>
    </location>
</feature>
<dbReference type="EMBL" id="JADCUA010000003">
    <property type="protein sequence ID" value="KAH9841493.1"/>
    <property type="molecule type" value="Genomic_DNA"/>
</dbReference>
<proteinExistence type="predicted"/>
<dbReference type="GeneID" id="72007718"/>
<feature type="chain" id="PRO_5021312528" description="Yeast cell wall synthesis Kre9/Knh1-like N-terminal domain-containing protein" evidence="2">
    <location>
        <begin position="23"/>
        <end position="125"/>
    </location>
</feature>
<name>A0A4Y9YR36_9APHY</name>
<dbReference type="Pfam" id="PF10342">
    <property type="entry name" value="Kre9_KNH"/>
    <property type="match status" value="1"/>
</dbReference>
<dbReference type="OrthoDB" id="2317741at2759"/>
<evidence type="ECO:0000256" key="2">
    <source>
        <dbReference type="SAM" id="SignalP"/>
    </source>
</evidence>
<comment type="caution">
    <text evidence="5">The sequence shown here is derived from an EMBL/GenBank/DDBJ whole genome shotgun (WGS) entry which is preliminary data.</text>
</comment>
<organism evidence="5 6">
    <name type="scientific">Rhodofomes roseus</name>
    <dbReference type="NCBI Taxonomy" id="34475"/>
    <lineage>
        <taxon>Eukaryota</taxon>
        <taxon>Fungi</taxon>
        <taxon>Dikarya</taxon>
        <taxon>Basidiomycota</taxon>
        <taxon>Agaricomycotina</taxon>
        <taxon>Agaricomycetes</taxon>
        <taxon>Polyporales</taxon>
        <taxon>Rhodofomes</taxon>
    </lineage>
</organism>
<evidence type="ECO:0000313" key="5">
    <source>
        <dbReference type="EMBL" id="TFY63509.1"/>
    </source>
</evidence>